<comment type="caution">
    <text evidence="7">The sequence shown here is derived from an EMBL/GenBank/DDBJ whole genome shotgun (WGS) entry which is preliminary data.</text>
</comment>
<keyword evidence="1 7" id="KW-0808">Transferase</keyword>
<feature type="domain" description="Thiamin pyrophosphokinase thiamin-binding" evidence="6">
    <location>
        <begin position="142"/>
        <end position="208"/>
    </location>
</feature>
<evidence type="ECO:0000256" key="2">
    <source>
        <dbReference type="ARBA" id="ARBA00022741"/>
    </source>
</evidence>
<dbReference type="InterPro" id="IPR007373">
    <property type="entry name" value="Thiamin_PyroPKinase_B1-bd"/>
</dbReference>
<dbReference type="NCBIfam" id="TIGR01378">
    <property type="entry name" value="thi_PPkinase"/>
    <property type="match status" value="1"/>
</dbReference>
<dbReference type="Proteomes" id="UP000318801">
    <property type="component" value="Unassembled WGS sequence"/>
</dbReference>
<dbReference type="GO" id="GO:0006772">
    <property type="term" value="P:thiamine metabolic process"/>
    <property type="evidence" value="ECO:0007669"/>
    <property type="project" value="UniProtKB-UniRule"/>
</dbReference>
<keyword evidence="8" id="KW-1185">Reference proteome</keyword>
<evidence type="ECO:0000313" key="7">
    <source>
        <dbReference type="EMBL" id="TPW32514.1"/>
    </source>
</evidence>
<dbReference type="AlphaFoldDB" id="A0A506UGP1"/>
<name>A0A506UGP1_9HYPH</name>
<dbReference type="EC" id="2.7.6.2" evidence="5"/>
<sequence length="219" mass="22710">MTQTDFTILLGGALKVDERLSAFVAGSRFIAADGGMVHAAALGVTPELWVGDFDSSDAALSARFHTVARKTFPPAKAETDGALAVREAIARGARRIIMAGALSGARSDHAMMNMLFAVSLAEDGIEIMLTSGEEEAYPLLAGTLEIDLPSGALFSVLGFSDLTGLSIENAGYPLQGFSVAFGSPRTVSNIAGRTGGPVRLSLDAGRAIVLARPHDFTGV</sequence>
<evidence type="ECO:0000259" key="6">
    <source>
        <dbReference type="SMART" id="SM00983"/>
    </source>
</evidence>
<keyword evidence="4" id="KW-0067">ATP-binding</keyword>
<dbReference type="GO" id="GO:0016301">
    <property type="term" value="F:kinase activity"/>
    <property type="evidence" value="ECO:0007669"/>
    <property type="project" value="UniProtKB-KW"/>
</dbReference>
<dbReference type="InterPro" id="IPR006282">
    <property type="entry name" value="Thi_PPkinase"/>
</dbReference>
<evidence type="ECO:0000256" key="5">
    <source>
        <dbReference type="NCBIfam" id="TIGR01378"/>
    </source>
</evidence>
<organism evidence="7 8">
    <name type="scientific">Martelella alba</name>
    <dbReference type="NCBI Taxonomy" id="2590451"/>
    <lineage>
        <taxon>Bacteria</taxon>
        <taxon>Pseudomonadati</taxon>
        <taxon>Pseudomonadota</taxon>
        <taxon>Alphaproteobacteria</taxon>
        <taxon>Hyphomicrobiales</taxon>
        <taxon>Aurantimonadaceae</taxon>
        <taxon>Martelella</taxon>
    </lineage>
</organism>
<dbReference type="SMART" id="SM00983">
    <property type="entry name" value="TPK_B1_binding"/>
    <property type="match status" value="1"/>
</dbReference>
<dbReference type="Pfam" id="PF04263">
    <property type="entry name" value="TPK_catalytic"/>
    <property type="match status" value="1"/>
</dbReference>
<dbReference type="GO" id="GO:0009229">
    <property type="term" value="P:thiamine diphosphate biosynthetic process"/>
    <property type="evidence" value="ECO:0007669"/>
    <property type="project" value="InterPro"/>
</dbReference>
<dbReference type="EMBL" id="VHLG01000002">
    <property type="protein sequence ID" value="TPW32514.1"/>
    <property type="molecule type" value="Genomic_DNA"/>
</dbReference>
<keyword evidence="2" id="KW-0547">Nucleotide-binding</keyword>
<dbReference type="CDD" id="cd07995">
    <property type="entry name" value="TPK"/>
    <property type="match status" value="1"/>
</dbReference>
<dbReference type="Gene3D" id="3.40.50.10240">
    <property type="entry name" value="Thiamin pyrophosphokinase, catalytic domain"/>
    <property type="match status" value="1"/>
</dbReference>
<dbReference type="PANTHER" id="PTHR41299:SF1">
    <property type="entry name" value="THIAMINE PYROPHOSPHOKINASE"/>
    <property type="match status" value="1"/>
</dbReference>
<dbReference type="PANTHER" id="PTHR41299">
    <property type="entry name" value="THIAMINE PYROPHOSPHOKINASE"/>
    <property type="match status" value="1"/>
</dbReference>
<proteinExistence type="predicted"/>
<dbReference type="InterPro" id="IPR007371">
    <property type="entry name" value="TPK_catalytic"/>
</dbReference>
<dbReference type="OrthoDB" id="9804377at2"/>
<dbReference type="InterPro" id="IPR036759">
    <property type="entry name" value="TPK_catalytic_sf"/>
</dbReference>
<dbReference type="SUPFAM" id="SSF63999">
    <property type="entry name" value="Thiamin pyrophosphokinase, catalytic domain"/>
    <property type="match status" value="1"/>
</dbReference>
<keyword evidence="3 7" id="KW-0418">Kinase</keyword>
<dbReference type="InterPro" id="IPR053149">
    <property type="entry name" value="TPK"/>
</dbReference>
<dbReference type="GO" id="GO:0004788">
    <property type="term" value="F:thiamine diphosphokinase activity"/>
    <property type="evidence" value="ECO:0007669"/>
    <property type="project" value="UniProtKB-UniRule"/>
</dbReference>
<gene>
    <name evidence="7" type="ORF">FJU08_05860</name>
</gene>
<evidence type="ECO:0000256" key="3">
    <source>
        <dbReference type="ARBA" id="ARBA00022777"/>
    </source>
</evidence>
<accession>A0A506UGP1</accession>
<protein>
    <recommendedName>
        <fullName evidence="5">Thiamine diphosphokinase</fullName>
        <ecNumber evidence="5">2.7.6.2</ecNumber>
    </recommendedName>
</protein>
<evidence type="ECO:0000313" key="8">
    <source>
        <dbReference type="Proteomes" id="UP000318801"/>
    </source>
</evidence>
<evidence type="ECO:0000256" key="1">
    <source>
        <dbReference type="ARBA" id="ARBA00022679"/>
    </source>
</evidence>
<dbReference type="GO" id="GO:0005524">
    <property type="term" value="F:ATP binding"/>
    <property type="evidence" value="ECO:0007669"/>
    <property type="project" value="UniProtKB-KW"/>
</dbReference>
<reference evidence="7 8" key="1">
    <citation type="submission" date="2019-06" db="EMBL/GenBank/DDBJ databases">
        <authorList>
            <person name="Li M."/>
        </authorList>
    </citation>
    <scope>NUCLEOTIDE SEQUENCE [LARGE SCALE GENOMIC DNA]</scope>
    <source>
        <strain evidence="7 8">BGMRC2036</strain>
    </source>
</reference>
<evidence type="ECO:0000256" key="4">
    <source>
        <dbReference type="ARBA" id="ARBA00022840"/>
    </source>
</evidence>
<dbReference type="RefSeq" id="WP_141148024.1">
    <property type="nucleotide sequence ID" value="NZ_VHLG01000002.1"/>
</dbReference>
<dbReference type="GO" id="GO:0030975">
    <property type="term" value="F:thiamine binding"/>
    <property type="evidence" value="ECO:0007669"/>
    <property type="project" value="InterPro"/>
</dbReference>